<dbReference type="AlphaFoldDB" id="A0A8J2LQ92"/>
<evidence type="ECO:0000313" key="4">
    <source>
        <dbReference type="EMBL" id="CAG7836769.1"/>
    </source>
</evidence>
<evidence type="ECO:0000256" key="1">
    <source>
        <dbReference type="SAM" id="MobiDB-lite"/>
    </source>
</evidence>
<dbReference type="Pfam" id="PF00635">
    <property type="entry name" value="Motile_Sperm"/>
    <property type="match status" value="1"/>
</dbReference>
<keyword evidence="2" id="KW-0812">Transmembrane</keyword>
<feature type="transmembrane region" description="Helical" evidence="2">
    <location>
        <begin position="272"/>
        <end position="299"/>
    </location>
</feature>
<feature type="domain" description="MSP" evidence="3">
    <location>
        <begin position="45"/>
        <end position="213"/>
    </location>
</feature>
<evidence type="ECO:0000313" key="5">
    <source>
        <dbReference type="Proteomes" id="UP000708208"/>
    </source>
</evidence>
<keyword evidence="2" id="KW-0472">Membrane</keyword>
<comment type="caution">
    <text evidence="4">The sequence shown here is derived from an EMBL/GenBank/DDBJ whole genome shotgun (WGS) entry which is preliminary data.</text>
</comment>
<dbReference type="EMBL" id="CAJVCH010571149">
    <property type="protein sequence ID" value="CAG7836769.1"/>
    <property type="molecule type" value="Genomic_DNA"/>
</dbReference>
<protein>
    <recommendedName>
        <fullName evidence="3">MSP domain-containing protein</fullName>
    </recommendedName>
</protein>
<dbReference type="PROSITE" id="PS50202">
    <property type="entry name" value="MSP"/>
    <property type="match status" value="1"/>
</dbReference>
<accession>A0A8J2LQ92</accession>
<evidence type="ECO:0000256" key="2">
    <source>
        <dbReference type="SAM" id="Phobius"/>
    </source>
</evidence>
<dbReference type="Proteomes" id="UP000708208">
    <property type="component" value="Unassembled WGS sequence"/>
</dbReference>
<feature type="region of interest" description="Disordered" evidence="1">
    <location>
        <begin position="199"/>
        <end position="240"/>
    </location>
</feature>
<feature type="compositionally biased region" description="Polar residues" evidence="1">
    <location>
        <begin position="36"/>
        <end position="58"/>
    </location>
</feature>
<keyword evidence="5" id="KW-1185">Reference proteome</keyword>
<reference evidence="4" key="1">
    <citation type="submission" date="2021-06" db="EMBL/GenBank/DDBJ databases">
        <authorList>
            <person name="Hodson N. C."/>
            <person name="Mongue J. A."/>
            <person name="Jaron S. K."/>
        </authorList>
    </citation>
    <scope>NUCLEOTIDE SEQUENCE</scope>
</reference>
<proteinExistence type="predicted"/>
<keyword evidence="2" id="KW-1133">Transmembrane helix</keyword>
<evidence type="ECO:0000259" key="3">
    <source>
        <dbReference type="PROSITE" id="PS50202"/>
    </source>
</evidence>
<feature type="region of interest" description="Disordered" evidence="1">
    <location>
        <begin position="155"/>
        <end position="183"/>
    </location>
</feature>
<dbReference type="InterPro" id="IPR000535">
    <property type="entry name" value="MSP_dom"/>
</dbReference>
<feature type="region of interest" description="Disordered" evidence="1">
    <location>
        <begin position="1"/>
        <end position="58"/>
    </location>
</feature>
<name>A0A8J2LQ92_9HEXA</name>
<gene>
    <name evidence="4" type="ORF">AFUS01_LOCUS45975</name>
</gene>
<sequence length="337" mass="36667">MGSKIEITTEGDTDHPGNETLEVTVNAMPSPHRPSPSGSTRARSPESTPPTGKSSKLASVSEELLFEAEGFLKISGRIRIKNLTLPSGTIVFKIKTTDPGKFHVWPTIGLISDGGSAVSKVTLKPSIDVRSVRQDKFQVEVMVVPTDLLGNIQAIEEEDQYGNTESMPGRRDRRSSLAGEPGHSVSTLAELNESWKKIGATGTPSETHRISINVDPSLLRSEEPPVPDVPDEGEERNVDSEENACIQRIEMLETRLNSLDDNITEQFTYLQFLMYALIGALLLFTLISFGTFSVGEFFIHLAPQNSLLTQAPAPPVTIPMKAAGSEALRQDICPLFG</sequence>
<organism evidence="4 5">
    <name type="scientific">Allacma fusca</name>
    <dbReference type="NCBI Taxonomy" id="39272"/>
    <lineage>
        <taxon>Eukaryota</taxon>
        <taxon>Metazoa</taxon>
        <taxon>Ecdysozoa</taxon>
        <taxon>Arthropoda</taxon>
        <taxon>Hexapoda</taxon>
        <taxon>Collembola</taxon>
        <taxon>Symphypleona</taxon>
        <taxon>Sminthuridae</taxon>
        <taxon>Allacma</taxon>
    </lineage>
</organism>